<sequence length="141" mass="15798">MKVPRNGVAVVLFFLGVAALFCRVMPYISSATESIASSVASSFRKTSPPRSDCTEEVGSGMCCALHLAAEPCLSECRTTFVDRETLRLTEEYDECSNRCLEVYRTTCLRFDAVKAELQRKEEAAMIGDEARTARRQRRLRT</sequence>
<reference evidence="1 2" key="1">
    <citation type="submission" date="2016-07" db="EMBL/GenBank/DDBJ databases">
        <title>Pervasive Adenine N6-methylation of Active Genes in Fungi.</title>
        <authorList>
            <consortium name="DOE Joint Genome Institute"/>
            <person name="Mondo S.J."/>
            <person name="Dannebaum R.O."/>
            <person name="Kuo R.C."/>
            <person name="Labutti K."/>
            <person name="Haridas S."/>
            <person name="Kuo A."/>
            <person name="Salamov A."/>
            <person name="Ahrendt S.R."/>
            <person name="Lipzen A."/>
            <person name="Sullivan W."/>
            <person name="Andreopoulos W.B."/>
            <person name="Clum A."/>
            <person name="Lindquist E."/>
            <person name="Daum C."/>
            <person name="Ramamoorthy G.K."/>
            <person name="Gryganskyi A."/>
            <person name="Culley D."/>
            <person name="Magnuson J.K."/>
            <person name="James T.Y."/>
            <person name="O'Malley M.A."/>
            <person name="Stajich J.E."/>
            <person name="Spatafora J.W."/>
            <person name="Visel A."/>
            <person name="Grigoriev I.V."/>
        </authorList>
    </citation>
    <scope>NUCLEOTIDE SEQUENCE [LARGE SCALE GENOMIC DNA]</scope>
    <source>
        <strain evidence="1 2">CBS 115471</strain>
    </source>
</reference>
<comment type="caution">
    <text evidence="1">The sequence shown here is derived from an EMBL/GenBank/DDBJ whole genome shotgun (WGS) entry which is preliminary data.</text>
</comment>
<keyword evidence="2" id="KW-1185">Reference proteome</keyword>
<evidence type="ECO:0000313" key="2">
    <source>
        <dbReference type="Proteomes" id="UP000193144"/>
    </source>
</evidence>
<accession>A0A1Y1ZFG9</accession>
<dbReference type="EMBL" id="MCFA01000092">
    <property type="protein sequence ID" value="ORY08998.1"/>
    <property type="molecule type" value="Genomic_DNA"/>
</dbReference>
<gene>
    <name evidence="1" type="ORF">BCR34DRAFT_384788</name>
</gene>
<organism evidence="1 2">
    <name type="scientific">Clohesyomyces aquaticus</name>
    <dbReference type="NCBI Taxonomy" id="1231657"/>
    <lineage>
        <taxon>Eukaryota</taxon>
        <taxon>Fungi</taxon>
        <taxon>Dikarya</taxon>
        <taxon>Ascomycota</taxon>
        <taxon>Pezizomycotina</taxon>
        <taxon>Dothideomycetes</taxon>
        <taxon>Pleosporomycetidae</taxon>
        <taxon>Pleosporales</taxon>
        <taxon>Lindgomycetaceae</taxon>
        <taxon>Clohesyomyces</taxon>
    </lineage>
</organism>
<dbReference type="Proteomes" id="UP000193144">
    <property type="component" value="Unassembled WGS sequence"/>
</dbReference>
<name>A0A1Y1ZFG9_9PLEO</name>
<dbReference type="AlphaFoldDB" id="A0A1Y1ZFG9"/>
<evidence type="ECO:0000313" key="1">
    <source>
        <dbReference type="EMBL" id="ORY08998.1"/>
    </source>
</evidence>
<protein>
    <submittedName>
        <fullName evidence="1">Uncharacterized protein</fullName>
    </submittedName>
</protein>
<proteinExistence type="predicted"/>
<dbReference type="OrthoDB" id="3790043at2759"/>